<protein>
    <recommendedName>
        <fullName evidence="8">Transcriptional adapter 2</fullName>
    </recommendedName>
</protein>
<feature type="domain" description="SWIRM" evidence="11">
    <location>
        <begin position="466"/>
        <end position="562"/>
    </location>
</feature>
<reference evidence="13 14" key="1">
    <citation type="submission" date="2015-04" db="EMBL/GenBank/DDBJ databases">
        <title>Complete genome sequence of Schizopora paradoxa KUC8140, a cosmopolitan wood degrader in East Asia.</title>
        <authorList>
            <consortium name="DOE Joint Genome Institute"/>
            <person name="Min B."/>
            <person name="Park H."/>
            <person name="Jang Y."/>
            <person name="Kim J.-J."/>
            <person name="Kim K.H."/>
            <person name="Pangilinan J."/>
            <person name="Lipzen A."/>
            <person name="Riley R."/>
            <person name="Grigoriev I.V."/>
            <person name="Spatafora J.W."/>
            <person name="Choi I.-G."/>
        </authorList>
    </citation>
    <scope>NUCLEOTIDE SEQUENCE [LARGE SCALE GENOMIC DNA]</scope>
    <source>
        <strain evidence="13 14">KUC8140</strain>
    </source>
</reference>
<name>A0A0H2RJD5_9AGAM</name>
<evidence type="ECO:0000256" key="4">
    <source>
        <dbReference type="ARBA" id="ARBA00022833"/>
    </source>
</evidence>
<evidence type="ECO:0000256" key="2">
    <source>
        <dbReference type="ARBA" id="ARBA00022723"/>
    </source>
</evidence>
<keyword evidence="2" id="KW-0479">Metal-binding</keyword>
<evidence type="ECO:0000259" key="11">
    <source>
        <dbReference type="PROSITE" id="PS50934"/>
    </source>
</evidence>
<dbReference type="InterPro" id="IPR016827">
    <property type="entry name" value="Ada2/TADA2"/>
</dbReference>
<dbReference type="PROSITE" id="PS50934">
    <property type="entry name" value="SWIRM"/>
    <property type="match status" value="1"/>
</dbReference>
<keyword evidence="4" id="KW-0862">Zinc</keyword>
<dbReference type="GO" id="GO:0006338">
    <property type="term" value="P:chromatin remodeling"/>
    <property type="evidence" value="ECO:0007669"/>
    <property type="project" value="TreeGrafter"/>
</dbReference>
<keyword evidence="6 8" id="KW-0804">Transcription</keyword>
<feature type="domain" description="Myb-like" evidence="10">
    <location>
        <begin position="89"/>
        <end position="132"/>
    </location>
</feature>
<organism evidence="13 14">
    <name type="scientific">Schizopora paradoxa</name>
    <dbReference type="NCBI Taxonomy" id="27342"/>
    <lineage>
        <taxon>Eukaryota</taxon>
        <taxon>Fungi</taxon>
        <taxon>Dikarya</taxon>
        <taxon>Basidiomycota</taxon>
        <taxon>Agaricomycotina</taxon>
        <taxon>Agaricomycetes</taxon>
        <taxon>Hymenochaetales</taxon>
        <taxon>Schizoporaceae</taxon>
        <taxon>Schizopora</taxon>
    </lineage>
</organism>
<dbReference type="Pfam" id="PF00249">
    <property type="entry name" value="Myb_DNA-binding"/>
    <property type="match status" value="1"/>
</dbReference>
<keyword evidence="5 8" id="KW-0805">Transcription regulation</keyword>
<evidence type="ECO:0000256" key="5">
    <source>
        <dbReference type="ARBA" id="ARBA00023015"/>
    </source>
</evidence>
<feature type="compositionally biased region" description="Polar residues" evidence="9">
    <location>
        <begin position="577"/>
        <end position="592"/>
    </location>
</feature>
<dbReference type="SUPFAM" id="SSF46689">
    <property type="entry name" value="Homeodomain-like"/>
    <property type="match status" value="2"/>
</dbReference>
<feature type="region of interest" description="Disordered" evidence="9">
    <location>
        <begin position="276"/>
        <end position="303"/>
    </location>
</feature>
<dbReference type="InterPro" id="IPR036388">
    <property type="entry name" value="WH-like_DNA-bd_sf"/>
</dbReference>
<evidence type="ECO:0000256" key="1">
    <source>
        <dbReference type="ARBA" id="ARBA00004123"/>
    </source>
</evidence>
<evidence type="ECO:0000256" key="7">
    <source>
        <dbReference type="ARBA" id="ARBA00023242"/>
    </source>
</evidence>
<comment type="subcellular location">
    <subcellularLocation>
        <location evidence="1 8">Nucleus</location>
    </subcellularLocation>
</comment>
<evidence type="ECO:0000256" key="8">
    <source>
        <dbReference type="PIRNR" id="PIRNR025024"/>
    </source>
</evidence>
<dbReference type="GO" id="GO:0008270">
    <property type="term" value="F:zinc ion binding"/>
    <property type="evidence" value="ECO:0007669"/>
    <property type="project" value="UniProtKB-KW"/>
</dbReference>
<dbReference type="GO" id="GO:0003682">
    <property type="term" value="F:chromatin binding"/>
    <property type="evidence" value="ECO:0007669"/>
    <property type="project" value="TreeGrafter"/>
</dbReference>
<dbReference type="GO" id="GO:0070461">
    <property type="term" value="C:SAGA-type complex"/>
    <property type="evidence" value="ECO:0007669"/>
    <property type="project" value="TreeGrafter"/>
</dbReference>
<feature type="region of interest" description="Disordered" evidence="9">
    <location>
        <begin position="577"/>
        <end position="625"/>
    </location>
</feature>
<feature type="domain" description="SANT" evidence="12">
    <location>
        <begin position="84"/>
        <end position="136"/>
    </location>
</feature>
<dbReference type="CDD" id="cd00167">
    <property type="entry name" value="SANT"/>
    <property type="match status" value="1"/>
</dbReference>
<proteinExistence type="predicted"/>
<feature type="compositionally biased region" description="Low complexity" evidence="9">
    <location>
        <begin position="593"/>
        <end position="607"/>
    </location>
</feature>
<dbReference type="PANTHER" id="PTHR12374:SF20">
    <property type="entry name" value="TRANSCRIPTIONAL ADAPTER 2-ALPHA"/>
    <property type="match status" value="1"/>
</dbReference>
<dbReference type="SMART" id="SM00717">
    <property type="entry name" value="SANT"/>
    <property type="match status" value="1"/>
</dbReference>
<dbReference type="PIRSF" id="PIRSF025024">
    <property type="entry name" value="Transcriptional_adaptor_2"/>
    <property type="match status" value="1"/>
</dbReference>
<dbReference type="PANTHER" id="PTHR12374">
    <property type="entry name" value="TRANSCRIPTIONAL ADAPTOR 2 ADA2 -RELATED"/>
    <property type="match status" value="1"/>
</dbReference>
<evidence type="ECO:0000256" key="6">
    <source>
        <dbReference type="ARBA" id="ARBA00023163"/>
    </source>
</evidence>
<dbReference type="FunCoup" id="A0A0H2RJD5">
    <property type="interactions" value="264"/>
</dbReference>
<dbReference type="Pfam" id="PF25299">
    <property type="entry name" value="ZZ_ADA2"/>
    <property type="match status" value="1"/>
</dbReference>
<dbReference type="InterPro" id="IPR009057">
    <property type="entry name" value="Homeodomain-like_sf"/>
</dbReference>
<evidence type="ECO:0000256" key="9">
    <source>
        <dbReference type="SAM" id="MobiDB-lite"/>
    </source>
</evidence>
<dbReference type="InterPro" id="IPR017884">
    <property type="entry name" value="SANT_dom"/>
</dbReference>
<dbReference type="Pfam" id="PF22941">
    <property type="entry name" value="TADA2A-like_3rd"/>
    <property type="match status" value="2"/>
</dbReference>
<dbReference type="FunFam" id="1.10.10.60:FF:000115">
    <property type="entry name" value="Transcriptional adapter 2"/>
    <property type="match status" value="1"/>
</dbReference>
<dbReference type="FunFam" id="1.10.10.10:FF:000087">
    <property type="entry name" value="Transcriptional adapter 2"/>
    <property type="match status" value="1"/>
</dbReference>
<evidence type="ECO:0000313" key="14">
    <source>
        <dbReference type="Proteomes" id="UP000053477"/>
    </source>
</evidence>
<feature type="region of interest" description="Disordered" evidence="9">
    <location>
        <begin position="436"/>
        <end position="460"/>
    </location>
</feature>
<dbReference type="GO" id="GO:0006357">
    <property type="term" value="P:regulation of transcription by RNA polymerase II"/>
    <property type="evidence" value="ECO:0007669"/>
    <property type="project" value="InterPro"/>
</dbReference>
<dbReference type="SUPFAM" id="SSF57850">
    <property type="entry name" value="RING/U-box"/>
    <property type="match status" value="1"/>
</dbReference>
<dbReference type="InterPro" id="IPR000433">
    <property type="entry name" value="Znf_ZZ"/>
</dbReference>
<sequence>MTITHRKRALPEEIQVVNEPGLNIQCDSCLCDLTHSIRIKCADPDCEVGDGIDICPACFCAGKEFKTHKRGHAYRVVELHSYPIFVEDWGADEELLLMEGIALQGLGNWQAVSEHVGTRTKEEVEEHYNNVYINSPYWPLPRMDLTFEVDPSQFHERKRRRIQSMSVAAAPAPKPAPTSAPGVHEISTFLPGRLEFEHELDNEAEDLVKDMEFGVVLKYGGGDIPIDENDVDVLARVKLEDERRKVREMSVDGVESIASMPNGHDTSGSLKAIKKVSDEGTDASADDPNAEEPTLPPPDESDDSVEFKVTLLHVYLQRVDKRMENKAIIFDRGLLEYRKMQANEKKRSKDEKDIAHRLRPLAKLQTAEDYETFVDGIIYESVLRKRIQELQLYRRMGLTTAADVERYDSDVAKRVQAKAQLASNYSDRIQFRAGTTRGSIGPDARRGSAMSIDEEGHKDGEAASRPLFKKQPAPLNLANSPALHLLTAAEQTLCSSLRIMPKQYLTLKELLVREYARRGGNLRRREAREMLKIDVNKTSKLWDFLHQAGFLKASFESEPPAVINGIAINGTSQSFTHAHPQGASTLYRTTPLPTNTNGISSSSTSPTKDPRVHTLPTPTPSWQSS</sequence>
<dbReference type="InParanoid" id="A0A0H2RJD5"/>
<dbReference type="InterPro" id="IPR041983">
    <property type="entry name" value="ADA2-like_ZZ"/>
</dbReference>
<evidence type="ECO:0000259" key="12">
    <source>
        <dbReference type="PROSITE" id="PS51293"/>
    </source>
</evidence>
<dbReference type="AlphaFoldDB" id="A0A0H2RJD5"/>
<dbReference type="PROSITE" id="PS50090">
    <property type="entry name" value="MYB_LIKE"/>
    <property type="match status" value="1"/>
</dbReference>
<dbReference type="STRING" id="27342.A0A0H2RJD5"/>
<dbReference type="GO" id="GO:0003713">
    <property type="term" value="F:transcription coactivator activity"/>
    <property type="evidence" value="ECO:0007669"/>
    <property type="project" value="InterPro"/>
</dbReference>
<dbReference type="Gene3D" id="1.10.10.10">
    <property type="entry name" value="Winged helix-like DNA-binding domain superfamily/Winged helix DNA-binding domain"/>
    <property type="match status" value="1"/>
</dbReference>
<dbReference type="EMBL" id="KQ085993">
    <property type="protein sequence ID" value="KLO11752.1"/>
    <property type="molecule type" value="Genomic_DNA"/>
</dbReference>
<keyword evidence="7 8" id="KW-0539">Nucleus</keyword>
<evidence type="ECO:0000313" key="13">
    <source>
        <dbReference type="EMBL" id="KLO11752.1"/>
    </source>
</evidence>
<keyword evidence="3" id="KW-0863">Zinc-finger</keyword>
<dbReference type="OrthoDB" id="270417at2759"/>
<feature type="compositionally biased region" description="Acidic residues" evidence="9">
    <location>
        <begin position="279"/>
        <end position="290"/>
    </location>
</feature>
<dbReference type="InterPro" id="IPR007526">
    <property type="entry name" value="SWIRM"/>
</dbReference>
<dbReference type="GO" id="GO:0005634">
    <property type="term" value="C:nucleus"/>
    <property type="evidence" value="ECO:0007669"/>
    <property type="project" value="UniProtKB-SubCell"/>
</dbReference>
<evidence type="ECO:0000259" key="10">
    <source>
        <dbReference type="PROSITE" id="PS50090"/>
    </source>
</evidence>
<keyword evidence="14" id="KW-1185">Reference proteome</keyword>
<dbReference type="CDD" id="cd02335">
    <property type="entry name" value="ZZ_ADA2"/>
    <property type="match status" value="1"/>
</dbReference>
<dbReference type="InterPro" id="IPR001005">
    <property type="entry name" value="SANT/Myb"/>
</dbReference>
<dbReference type="InterPro" id="IPR055141">
    <property type="entry name" value="TADA2A_B-like_dom"/>
</dbReference>
<dbReference type="PROSITE" id="PS51293">
    <property type="entry name" value="SANT"/>
    <property type="match status" value="1"/>
</dbReference>
<dbReference type="Proteomes" id="UP000053477">
    <property type="component" value="Unassembled WGS sequence"/>
</dbReference>
<dbReference type="Gene3D" id="1.10.10.60">
    <property type="entry name" value="Homeodomain-like"/>
    <property type="match status" value="1"/>
</dbReference>
<dbReference type="Pfam" id="PF04433">
    <property type="entry name" value="SWIRM"/>
    <property type="match status" value="1"/>
</dbReference>
<gene>
    <name evidence="13" type="ORF">SCHPADRAFT_905778</name>
</gene>
<evidence type="ECO:0000256" key="3">
    <source>
        <dbReference type="ARBA" id="ARBA00022771"/>
    </source>
</evidence>
<accession>A0A0H2RJD5</accession>